<name>A0A182R085_9DIPT</name>
<reference evidence="1" key="2">
    <citation type="submission" date="2020-05" db="UniProtKB">
        <authorList>
            <consortium name="EnsemblMetazoa"/>
        </authorList>
    </citation>
    <scope>IDENTIFICATION</scope>
    <source>
        <strain evidence="1">FAR1</strain>
    </source>
</reference>
<dbReference type="AlphaFoldDB" id="A0A182R085"/>
<proteinExistence type="predicted"/>
<keyword evidence="2" id="KW-1185">Reference proteome</keyword>
<protein>
    <submittedName>
        <fullName evidence="1">Uncharacterized protein</fullName>
    </submittedName>
</protein>
<dbReference type="VEuPathDB" id="VectorBase:AFAF020388"/>
<accession>A0A182R085</accession>
<evidence type="ECO:0000313" key="2">
    <source>
        <dbReference type="Proteomes" id="UP000075886"/>
    </source>
</evidence>
<sequence>MDYHPIQPMSLLIDKQQRVFATRVCPTNQRHGITRIDHALFAPLVEQKVCFVVDDFFVNTIVRYVRNALIVETIPLSVVRVLTGRRIMTGLECVTLVIANGVQIVTIVRCQWLPTSGPGSSTACCEHGMCCLRGIAATTHDFTPRAPVVGGGIGETLLTFQRSL</sequence>
<evidence type="ECO:0000313" key="1">
    <source>
        <dbReference type="EnsemblMetazoa" id="AFAF020388-PA"/>
    </source>
</evidence>
<organism evidence="1 2">
    <name type="scientific">Anopheles farauti</name>
    <dbReference type="NCBI Taxonomy" id="69004"/>
    <lineage>
        <taxon>Eukaryota</taxon>
        <taxon>Metazoa</taxon>
        <taxon>Ecdysozoa</taxon>
        <taxon>Arthropoda</taxon>
        <taxon>Hexapoda</taxon>
        <taxon>Insecta</taxon>
        <taxon>Pterygota</taxon>
        <taxon>Neoptera</taxon>
        <taxon>Endopterygota</taxon>
        <taxon>Diptera</taxon>
        <taxon>Nematocera</taxon>
        <taxon>Culicoidea</taxon>
        <taxon>Culicidae</taxon>
        <taxon>Anophelinae</taxon>
        <taxon>Anopheles</taxon>
    </lineage>
</organism>
<dbReference type="EnsemblMetazoa" id="AFAF020388-RA">
    <property type="protein sequence ID" value="AFAF020388-PA"/>
    <property type="gene ID" value="AFAF020388"/>
</dbReference>
<dbReference type="EMBL" id="AXCN02000594">
    <property type="status" value="NOT_ANNOTATED_CDS"/>
    <property type="molecule type" value="Genomic_DNA"/>
</dbReference>
<reference evidence="2" key="1">
    <citation type="submission" date="2014-01" db="EMBL/GenBank/DDBJ databases">
        <title>The Genome Sequence of Anopheles farauti FAR1 (V2).</title>
        <authorList>
            <consortium name="The Broad Institute Genomics Platform"/>
            <person name="Neafsey D.E."/>
            <person name="Besansky N."/>
            <person name="Howell P."/>
            <person name="Walton C."/>
            <person name="Young S.K."/>
            <person name="Zeng Q."/>
            <person name="Gargeya S."/>
            <person name="Fitzgerald M."/>
            <person name="Haas B."/>
            <person name="Abouelleil A."/>
            <person name="Allen A.W."/>
            <person name="Alvarado L."/>
            <person name="Arachchi H.M."/>
            <person name="Berlin A.M."/>
            <person name="Chapman S.B."/>
            <person name="Gainer-Dewar J."/>
            <person name="Goldberg J."/>
            <person name="Griggs A."/>
            <person name="Gujja S."/>
            <person name="Hansen M."/>
            <person name="Howarth C."/>
            <person name="Imamovic A."/>
            <person name="Ireland A."/>
            <person name="Larimer J."/>
            <person name="McCowan C."/>
            <person name="Murphy C."/>
            <person name="Pearson M."/>
            <person name="Poon T.W."/>
            <person name="Priest M."/>
            <person name="Roberts A."/>
            <person name="Saif S."/>
            <person name="Shea T."/>
            <person name="Sisk P."/>
            <person name="Sykes S."/>
            <person name="Wortman J."/>
            <person name="Nusbaum C."/>
            <person name="Birren B."/>
        </authorList>
    </citation>
    <scope>NUCLEOTIDE SEQUENCE [LARGE SCALE GENOMIC DNA]</scope>
    <source>
        <strain evidence="2">FAR1</strain>
    </source>
</reference>
<dbReference type="Proteomes" id="UP000075886">
    <property type="component" value="Unassembled WGS sequence"/>
</dbReference>